<feature type="transmembrane region" description="Helical" evidence="2">
    <location>
        <begin position="146"/>
        <end position="168"/>
    </location>
</feature>
<keyword evidence="2" id="KW-0472">Membrane</keyword>
<organism evidence="3 4">
    <name type="scientific">Hibiscus syriacus</name>
    <name type="common">Rose of Sharon</name>
    <dbReference type="NCBI Taxonomy" id="106335"/>
    <lineage>
        <taxon>Eukaryota</taxon>
        <taxon>Viridiplantae</taxon>
        <taxon>Streptophyta</taxon>
        <taxon>Embryophyta</taxon>
        <taxon>Tracheophyta</taxon>
        <taxon>Spermatophyta</taxon>
        <taxon>Magnoliopsida</taxon>
        <taxon>eudicotyledons</taxon>
        <taxon>Gunneridae</taxon>
        <taxon>Pentapetalae</taxon>
        <taxon>rosids</taxon>
        <taxon>malvids</taxon>
        <taxon>Malvales</taxon>
        <taxon>Malvaceae</taxon>
        <taxon>Malvoideae</taxon>
        <taxon>Hibiscus</taxon>
    </lineage>
</organism>
<keyword evidence="2" id="KW-1133">Transmembrane helix</keyword>
<dbReference type="EMBL" id="VEPZ02000260">
    <property type="protein sequence ID" value="KAE8728468.1"/>
    <property type="molecule type" value="Genomic_DNA"/>
</dbReference>
<name>A0A6A3CMM4_HIBSY</name>
<evidence type="ECO:0000313" key="3">
    <source>
        <dbReference type="EMBL" id="KAE8728468.1"/>
    </source>
</evidence>
<evidence type="ECO:0000256" key="2">
    <source>
        <dbReference type="SAM" id="Phobius"/>
    </source>
</evidence>
<keyword evidence="4" id="KW-1185">Reference proteome</keyword>
<comment type="caution">
    <text evidence="3">The sequence shown here is derived from an EMBL/GenBank/DDBJ whole genome shotgun (WGS) entry which is preliminary data.</text>
</comment>
<sequence>MKKMTTMRRRRSRKEMMWNSPWMKRTVWMREDLTIKKKKNNKNVSKRGLRKGVLQRKKSAVAKKPLKKGKERTHERSQPIVWKYKTSLRSSSSKTIQEVEELGQCKKPPGRKGRRRSGRKWSLVVICAIKGLKQSLTPIVGLGRKYLKAIVTVVVADPLLLGLLVPMFKIPFWIRGHKQFVQFKLSTIVNRGEVLDPIEYLHSYAIPSSSNSDGKTMVTPPDQNLRFHEQDDLMPVEGLRMIPVLHCNSNAILSVQQWLKHRSRCLWFIFFPSKQGQFFHAKEQFQVMVRSQLKAMSNNTDLDIATSSVQTILAACVLEHRRSEVHMVPLPSNCTHLKVW</sequence>
<dbReference type="Proteomes" id="UP000436088">
    <property type="component" value="Unassembled WGS sequence"/>
</dbReference>
<gene>
    <name evidence="3" type="ORF">F3Y22_tig00004355pilonHSYRG00073</name>
</gene>
<keyword evidence="2" id="KW-0812">Transmembrane</keyword>
<evidence type="ECO:0000256" key="1">
    <source>
        <dbReference type="SAM" id="MobiDB-lite"/>
    </source>
</evidence>
<feature type="compositionally biased region" description="Basic residues" evidence="1">
    <location>
        <begin position="38"/>
        <end position="71"/>
    </location>
</feature>
<feature type="region of interest" description="Disordered" evidence="1">
    <location>
        <begin position="38"/>
        <end position="76"/>
    </location>
</feature>
<proteinExistence type="predicted"/>
<dbReference type="AlphaFoldDB" id="A0A6A3CMM4"/>
<evidence type="ECO:0000313" key="4">
    <source>
        <dbReference type="Proteomes" id="UP000436088"/>
    </source>
</evidence>
<accession>A0A6A3CMM4</accession>
<reference evidence="3" key="1">
    <citation type="submission" date="2019-09" db="EMBL/GenBank/DDBJ databases">
        <title>Draft genome information of white flower Hibiscus syriacus.</title>
        <authorList>
            <person name="Kim Y.-M."/>
        </authorList>
    </citation>
    <scope>NUCLEOTIDE SEQUENCE [LARGE SCALE GENOMIC DNA]</scope>
    <source>
        <strain evidence="3">YM2019G1</strain>
    </source>
</reference>
<protein>
    <submittedName>
        <fullName evidence="3">Uncharacterized protein</fullName>
    </submittedName>
</protein>